<sequence>MFKFHHFPRHNHAVSSIPCGKKKRYRWCTQERDEKHSKAEDTPRNGDIKNEKVLIVHKEMLLTAMVMAREKW</sequence>
<evidence type="ECO:0000313" key="1">
    <source>
        <dbReference type="EMBL" id="RPB02922.1"/>
    </source>
</evidence>
<dbReference type="Proteomes" id="UP000276215">
    <property type="component" value="Unassembled WGS sequence"/>
</dbReference>
<organism evidence="1 2">
    <name type="scientific">Choiromyces venosus 120613-1</name>
    <dbReference type="NCBI Taxonomy" id="1336337"/>
    <lineage>
        <taxon>Eukaryota</taxon>
        <taxon>Fungi</taxon>
        <taxon>Dikarya</taxon>
        <taxon>Ascomycota</taxon>
        <taxon>Pezizomycotina</taxon>
        <taxon>Pezizomycetes</taxon>
        <taxon>Pezizales</taxon>
        <taxon>Tuberaceae</taxon>
        <taxon>Choiromyces</taxon>
    </lineage>
</organism>
<proteinExistence type="predicted"/>
<reference evidence="1 2" key="1">
    <citation type="journal article" date="2018" name="Nat. Ecol. Evol.">
        <title>Pezizomycetes genomes reveal the molecular basis of ectomycorrhizal truffle lifestyle.</title>
        <authorList>
            <person name="Murat C."/>
            <person name="Payen T."/>
            <person name="Noel B."/>
            <person name="Kuo A."/>
            <person name="Morin E."/>
            <person name="Chen J."/>
            <person name="Kohler A."/>
            <person name="Krizsan K."/>
            <person name="Balestrini R."/>
            <person name="Da Silva C."/>
            <person name="Montanini B."/>
            <person name="Hainaut M."/>
            <person name="Levati E."/>
            <person name="Barry K.W."/>
            <person name="Belfiori B."/>
            <person name="Cichocki N."/>
            <person name="Clum A."/>
            <person name="Dockter R.B."/>
            <person name="Fauchery L."/>
            <person name="Guy J."/>
            <person name="Iotti M."/>
            <person name="Le Tacon F."/>
            <person name="Lindquist E.A."/>
            <person name="Lipzen A."/>
            <person name="Malagnac F."/>
            <person name="Mello A."/>
            <person name="Molinier V."/>
            <person name="Miyauchi S."/>
            <person name="Poulain J."/>
            <person name="Riccioni C."/>
            <person name="Rubini A."/>
            <person name="Sitrit Y."/>
            <person name="Splivallo R."/>
            <person name="Traeger S."/>
            <person name="Wang M."/>
            <person name="Zifcakova L."/>
            <person name="Wipf D."/>
            <person name="Zambonelli A."/>
            <person name="Paolocci F."/>
            <person name="Nowrousian M."/>
            <person name="Ottonello S."/>
            <person name="Baldrian P."/>
            <person name="Spatafora J.W."/>
            <person name="Henrissat B."/>
            <person name="Nagy L.G."/>
            <person name="Aury J.M."/>
            <person name="Wincker P."/>
            <person name="Grigoriev I.V."/>
            <person name="Bonfante P."/>
            <person name="Martin F.M."/>
        </authorList>
    </citation>
    <scope>NUCLEOTIDE SEQUENCE [LARGE SCALE GENOMIC DNA]</scope>
    <source>
        <strain evidence="1 2">120613-1</strain>
    </source>
</reference>
<accession>A0A3N4K141</accession>
<evidence type="ECO:0000313" key="2">
    <source>
        <dbReference type="Proteomes" id="UP000276215"/>
    </source>
</evidence>
<dbReference type="AlphaFoldDB" id="A0A3N4K141"/>
<protein>
    <submittedName>
        <fullName evidence="1">Uncharacterized protein</fullName>
    </submittedName>
</protein>
<keyword evidence="2" id="KW-1185">Reference proteome</keyword>
<dbReference type="EMBL" id="ML120365">
    <property type="protein sequence ID" value="RPB02922.1"/>
    <property type="molecule type" value="Genomic_DNA"/>
</dbReference>
<gene>
    <name evidence="1" type="ORF">L873DRAFT_1801516</name>
</gene>
<name>A0A3N4K141_9PEZI</name>